<name>A0A3S5FDK5_9PLAT</name>
<evidence type="ECO:0000313" key="3">
    <source>
        <dbReference type="Proteomes" id="UP000784294"/>
    </source>
</evidence>
<dbReference type="AlphaFoldDB" id="A0A3S5FDK5"/>
<keyword evidence="3" id="KW-1185">Reference proteome</keyword>
<protein>
    <submittedName>
        <fullName evidence="2">Uncharacterized protein</fullName>
    </submittedName>
</protein>
<dbReference type="EMBL" id="CAAALY010041488">
    <property type="protein sequence ID" value="VEL19420.1"/>
    <property type="molecule type" value="Genomic_DNA"/>
</dbReference>
<proteinExistence type="predicted"/>
<evidence type="ECO:0000313" key="2">
    <source>
        <dbReference type="EMBL" id="VEL19420.1"/>
    </source>
</evidence>
<evidence type="ECO:0000256" key="1">
    <source>
        <dbReference type="SAM" id="MobiDB-lite"/>
    </source>
</evidence>
<dbReference type="Proteomes" id="UP000784294">
    <property type="component" value="Unassembled WGS sequence"/>
</dbReference>
<comment type="caution">
    <text evidence="2">The sequence shown here is derived from an EMBL/GenBank/DDBJ whole genome shotgun (WGS) entry which is preliminary data.</text>
</comment>
<gene>
    <name evidence="2" type="ORF">PXEA_LOCUS12860</name>
</gene>
<feature type="compositionally biased region" description="Basic and acidic residues" evidence="1">
    <location>
        <begin position="33"/>
        <end position="43"/>
    </location>
</feature>
<accession>A0A3S5FDK5</accession>
<reference evidence="2" key="1">
    <citation type="submission" date="2018-11" db="EMBL/GenBank/DDBJ databases">
        <authorList>
            <consortium name="Pathogen Informatics"/>
        </authorList>
    </citation>
    <scope>NUCLEOTIDE SEQUENCE</scope>
</reference>
<feature type="compositionally biased region" description="Basic and acidic residues" evidence="1">
    <location>
        <begin position="1"/>
        <end position="10"/>
    </location>
</feature>
<feature type="region of interest" description="Disordered" evidence="1">
    <location>
        <begin position="1"/>
        <end position="52"/>
    </location>
</feature>
<organism evidence="2 3">
    <name type="scientific">Protopolystoma xenopodis</name>
    <dbReference type="NCBI Taxonomy" id="117903"/>
    <lineage>
        <taxon>Eukaryota</taxon>
        <taxon>Metazoa</taxon>
        <taxon>Spiralia</taxon>
        <taxon>Lophotrochozoa</taxon>
        <taxon>Platyhelminthes</taxon>
        <taxon>Monogenea</taxon>
        <taxon>Polyopisthocotylea</taxon>
        <taxon>Polystomatidea</taxon>
        <taxon>Polystomatidae</taxon>
        <taxon>Protopolystoma</taxon>
    </lineage>
</organism>
<sequence length="139" mass="15770">MRVEEKRESEFDVPSVTGSSTGGRCRQGTVDENEQRPSHHEPSTELVEGGESNMRSLLGSRVAQHVASPTRRPCAQHAVSDWSIFGHFLLQFAHSFVRDHLCRCCLSGPTRAEWCLSVFSREMDDFHSQLHFAYYSQSQ</sequence>